<feature type="transmembrane region" description="Helical" evidence="6">
    <location>
        <begin position="85"/>
        <end position="102"/>
    </location>
</feature>
<keyword evidence="3 6" id="KW-1133">Transmembrane helix</keyword>
<dbReference type="Proteomes" id="UP000003157">
    <property type="component" value="Unassembled WGS sequence"/>
</dbReference>
<dbReference type="EMBL" id="ADKX01000039">
    <property type="protein sequence ID" value="EFW04237.1"/>
    <property type="molecule type" value="Genomic_DNA"/>
</dbReference>
<feature type="binding site" evidence="5">
    <location>
        <position position="193"/>
    </location>
    <ligand>
        <name>Zn(2+)</name>
        <dbReference type="ChEBI" id="CHEBI:29105"/>
    </ligand>
</feature>
<keyword evidence="8" id="KW-1185">Reference proteome</keyword>
<dbReference type="PANTHER" id="PTHR20855:SF3">
    <property type="entry name" value="LD03007P"/>
    <property type="match status" value="1"/>
</dbReference>
<keyword evidence="5" id="KW-0479">Metal-binding</keyword>
<evidence type="ECO:0000256" key="6">
    <source>
        <dbReference type="SAM" id="Phobius"/>
    </source>
</evidence>
<feature type="transmembrane region" description="Helical" evidence="6">
    <location>
        <begin position="196"/>
        <end position="215"/>
    </location>
</feature>
<evidence type="ECO:0000256" key="5">
    <source>
        <dbReference type="PIRSR" id="PIRSR604254-1"/>
    </source>
</evidence>
<feature type="transmembrane region" description="Helical" evidence="6">
    <location>
        <begin position="161"/>
        <end position="181"/>
    </location>
</feature>
<keyword evidence="5" id="KW-0862">Zinc</keyword>
<dbReference type="AlphaFoldDB" id="E7GCM8"/>
<dbReference type="HOGENOM" id="CLU_051078_2_1_9"/>
<sequence>MIKLFKKAMDPISSETHFIGACLSLIGLFIMIFVGLKRETAPMILGAAMIFGFSLIALYSASAIYHFFKGSQKIKIVLRKLDHSMIYVLIVGTYTPVVMYCMETPHSYYFLGILWAVAIIGILVKIIWLNAPRAITTAIYLILGWAIVFDFQSFTGIPVNCLMMIAAGGIAYSIGAFIYIFKKPNLTENFGFHELFHIFVMLGSLLHYLAILMFIL</sequence>
<evidence type="ECO:0000256" key="4">
    <source>
        <dbReference type="ARBA" id="ARBA00023136"/>
    </source>
</evidence>
<evidence type="ECO:0000256" key="2">
    <source>
        <dbReference type="ARBA" id="ARBA00022692"/>
    </source>
</evidence>
<evidence type="ECO:0000313" key="7">
    <source>
        <dbReference type="EMBL" id="EFW04237.1"/>
    </source>
</evidence>
<organism evidence="7 8">
    <name type="scientific">Coprobacillus cateniformis</name>
    <dbReference type="NCBI Taxonomy" id="100884"/>
    <lineage>
        <taxon>Bacteria</taxon>
        <taxon>Bacillati</taxon>
        <taxon>Bacillota</taxon>
        <taxon>Erysipelotrichia</taxon>
        <taxon>Erysipelotrichales</taxon>
        <taxon>Coprobacillaceae</taxon>
        <taxon>Coprobacillus</taxon>
    </lineage>
</organism>
<comment type="subcellular location">
    <subcellularLocation>
        <location evidence="1">Membrane</location>
        <topology evidence="1">Multi-pass membrane protein</topology>
    </subcellularLocation>
</comment>
<keyword evidence="2 6" id="KW-0812">Transmembrane</keyword>
<feature type="binding site" evidence="5">
    <location>
        <position position="66"/>
    </location>
    <ligand>
        <name>Zn(2+)</name>
        <dbReference type="ChEBI" id="CHEBI:29105"/>
    </ligand>
</feature>
<feature type="transmembrane region" description="Helical" evidence="6">
    <location>
        <begin position="43"/>
        <end position="65"/>
    </location>
</feature>
<dbReference type="eggNOG" id="COG1272">
    <property type="taxonomic scope" value="Bacteria"/>
</dbReference>
<evidence type="ECO:0000313" key="8">
    <source>
        <dbReference type="Proteomes" id="UP000003157"/>
    </source>
</evidence>
<evidence type="ECO:0000256" key="3">
    <source>
        <dbReference type="ARBA" id="ARBA00022989"/>
    </source>
</evidence>
<dbReference type="GeneID" id="78228105"/>
<dbReference type="GO" id="GO:0046872">
    <property type="term" value="F:metal ion binding"/>
    <property type="evidence" value="ECO:0007669"/>
    <property type="project" value="UniProtKB-KW"/>
</dbReference>
<protein>
    <submittedName>
        <fullName evidence="7">Hemolysin</fullName>
    </submittedName>
</protein>
<dbReference type="OrthoDB" id="9813689at2"/>
<dbReference type="GO" id="GO:0016020">
    <property type="term" value="C:membrane"/>
    <property type="evidence" value="ECO:0007669"/>
    <property type="project" value="UniProtKB-SubCell"/>
</dbReference>
<feature type="transmembrane region" description="Helical" evidence="6">
    <location>
        <begin position="134"/>
        <end position="154"/>
    </location>
</feature>
<evidence type="ECO:0000256" key="1">
    <source>
        <dbReference type="ARBA" id="ARBA00004141"/>
    </source>
</evidence>
<dbReference type="STRING" id="100884.GCA_000269565_00173"/>
<keyword evidence="4 6" id="KW-0472">Membrane</keyword>
<reference evidence="7 8" key="1">
    <citation type="submission" date="2010-12" db="EMBL/GenBank/DDBJ databases">
        <title>The Genome Sequence of Coprobacillus sp. strain 29_1.</title>
        <authorList>
            <consortium name="The Broad Institute Genome Sequencing Platform"/>
            <person name="Earl A."/>
            <person name="Ward D."/>
            <person name="Feldgarden M."/>
            <person name="Gevers D."/>
            <person name="Daigneault M."/>
            <person name="Sibley C.D."/>
            <person name="White A."/>
            <person name="Strauss J."/>
            <person name="Allen-Vercoe E."/>
            <person name="Young S.K."/>
            <person name="Zeng Q."/>
            <person name="Gargeya S."/>
            <person name="Fitzgerald M."/>
            <person name="Haas B."/>
            <person name="Abouelleil A."/>
            <person name="Alvarado L."/>
            <person name="Arachchi H.M."/>
            <person name="Berlin A."/>
            <person name="Brown A."/>
            <person name="Chapman S.B."/>
            <person name="Chen Z."/>
            <person name="Dunbar C."/>
            <person name="Freedman E."/>
            <person name="Gearin G."/>
            <person name="Gellesch M."/>
            <person name="Goldberg J."/>
            <person name="Griggs A."/>
            <person name="Gujja S."/>
            <person name="Heilman E."/>
            <person name="Heiman D."/>
            <person name="Howarth C."/>
            <person name="Larson L."/>
            <person name="Lui A."/>
            <person name="MacDonald P.J.P."/>
            <person name="Mehta T."/>
            <person name="Montmayeur A."/>
            <person name="Murphy C."/>
            <person name="Neiman D."/>
            <person name="Pearson M."/>
            <person name="Priest M."/>
            <person name="Roberts A."/>
            <person name="Saif S."/>
            <person name="Shea T."/>
            <person name="Shenoy N."/>
            <person name="Sisk P."/>
            <person name="Stolte C."/>
            <person name="Sykes S."/>
            <person name="White J."/>
            <person name="Yandava C."/>
            <person name="Nusbaum C."/>
            <person name="Birren B."/>
        </authorList>
    </citation>
    <scope>NUCLEOTIDE SEQUENCE [LARGE SCALE GENOMIC DNA]</scope>
    <source>
        <strain evidence="7 8">29_1</strain>
    </source>
</reference>
<name>E7GCM8_9FIRM</name>
<dbReference type="RefSeq" id="WP_008789608.1">
    <property type="nucleotide sequence ID" value="NZ_AKCB01000001.1"/>
</dbReference>
<dbReference type="InterPro" id="IPR004254">
    <property type="entry name" value="AdipoR/HlyIII-related"/>
</dbReference>
<feature type="binding site" evidence="5">
    <location>
        <position position="197"/>
    </location>
    <ligand>
        <name>Zn(2+)</name>
        <dbReference type="ChEBI" id="CHEBI:29105"/>
    </ligand>
</feature>
<feature type="transmembrane region" description="Helical" evidence="6">
    <location>
        <begin position="16"/>
        <end position="36"/>
    </location>
</feature>
<comment type="caution">
    <text evidence="7">The sequence shown here is derived from an EMBL/GenBank/DDBJ whole genome shotgun (WGS) entry which is preliminary data.</text>
</comment>
<feature type="transmembrane region" description="Helical" evidence="6">
    <location>
        <begin position="109"/>
        <end position="128"/>
    </location>
</feature>
<accession>E7GCM8</accession>
<proteinExistence type="predicted"/>
<dbReference type="Pfam" id="PF03006">
    <property type="entry name" value="HlyIII"/>
    <property type="match status" value="1"/>
</dbReference>
<gene>
    <name evidence="7" type="ORF">HMPREF9488_02520</name>
</gene>
<dbReference type="PANTHER" id="PTHR20855">
    <property type="entry name" value="ADIPOR/PROGESTIN RECEPTOR-RELATED"/>
    <property type="match status" value="1"/>
</dbReference>